<dbReference type="Gene3D" id="2.60.120.10">
    <property type="entry name" value="Jelly Rolls"/>
    <property type="match status" value="1"/>
</dbReference>
<protein>
    <recommendedName>
        <fullName evidence="1">Mannose-6-phosphate isomerase type II C-terminal domain-containing protein</fullName>
    </recommendedName>
</protein>
<evidence type="ECO:0000313" key="3">
    <source>
        <dbReference type="Proteomes" id="UP000177602"/>
    </source>
</evidence>
<dbReference type="Pfam" id="PF01050">
    <property type="entry name" value="MannoseP_isomer"/>
    <property type="match status" value="1"/>
</dbReference>
<dbReference type="EMBL" id="MFTN01000029">
    <property type="protein sequence ID" value="OGI62406.1"/>
    <property type="molecule type" value="Genomic_DNA"/>
</dbReference>
<dbReference type="AlphaFoldDB" id="A0A1F6UYQ3"/>
<feature type="domain" description="Mannose-6-phosphate isomerase type II C-terminal" evidence="1">
    <location>
        <begin position="8"/>
        <end position="111"/>
    </location>
</feature>
<dbReference type="STRING" id="1801737.A2818_02485"/>
<dbReference type="InterPro" id="IPR051161">
    <property type="entry name" value="Mannose-6P_isomerase_type2"/>
</dbReference>
<dbReference type="GO" id="GO:0005976">
    <property type="term" value="P:polysaccharide metabolic process"/>
    <property type="evidence" value="ECO:0007669"/>
    <property type="project" value="InterPro"/>
</dbReference>
<comment type="caution">
    <text evidence="2">The sequence shown here is derived from an EMBL/GenBank/DDBJ whole genome shotgun (WGS) entry which is preliminary data.</text>
</comment>
<evidence type="ECO:0000313" key="2">
    <source>
        <dbReference type="EMBL" id="OGI62406.1"/>
    </source>
</evidence>
<dbReference type="SUPFAM" id="SSF51182">
    <property type="entry name" value="RmlC-like cupins"/>
    <property type="match status" value="1"/>
</dbReference>
<evidence type="ECO:0000259" key="1">
    <source>
        <dbReference type="Pfam" id="PF01050"/>
    </source>
</evidence>
<dbReference type="InterPro" id="IPR001538">
    <property type="entry name" value="Man6P_isomerase-2_C"/>
</dbReference>
<dbReference type="GO" id="GO:0004475">
    <property type="term" value="F:mannose-1-phosphate guanylyltransferase (GTP) activity"/>
    <property type="evidence" value="ECO:0007669"/>
    <property type="project" value="TreeGrafter"/>
</dbReference>
<name>A0A1F6UYQ3_9BACT</name>
<organism evidence="2 3">
    <name type="scientific">Candidatus Nomurabacteria bacterium RIFCSPHIGHO2_01_FULL_40_12</name>
    <dbReference type="NCBI Taxonomy" id="1801737"/>
    <lineage>
        <taxon>Bacteria</taxon>
        <taxon>Candidatus Nomuraibacteriota</taxon>
    </lineage>
</organism>
<accession>A0A1F6UYQ3</accession>
<dbReference type="PANTHER" id="PTHR46390:SF1">
    <property type="entry name" value="MANNOSE-1-PHOSPHATE GUANYLYLTRANSFERASE"/>
    <property type="match status" value="1"/>
</dbReference>
<proteinExistence type="predicted"/>
<dbReference type="InterPro" id="IPR011051">
    <property type="entry name" value="RmlC_Cupin_sf"/>
</dbReference>
<sequence>MSEIKPFQVERPWGNFRQFNLNSLVTVKIVTIKKNEELSLQSHAKRAEFWKVMEGSGIIEIGNEKYNAQIGDEYNVSVGAKHRATAGPSGLTFLEIDTGNFEENDEVRYEDKYGRA</sequence>
<dbReference type="InterPro" id="IPR014710">
    <property type="entry name" value="RmlC-like_jellyroll"/>
</dbReference>
<gene>
    <name evidence="2" type="ORF">A2818_02485</name>
</gene>
<dbReference type="Proteomes" id="UP000177602">
    <property type="component" value="Unassembled WGS sequence"/>
</dbReference>
<dbReference type="GO" id="GO:0009298">
    <property type="term" value="P:GDP-mannose biosynthetic process"/>
    <property type="evidence" value="ECO:0007669"/>
    <property type="project" value="TreeGrafter"/>
</dbReference>
<dbReference type="PANTHER" id="PTHR46390">
    <property type="entry name" value="MANNOSE-1-PHOSPHATE GUANYLYLTRANSFERASE"/>
    <property type="match status" value="1"/>
</dbReference>
<dbReference type="CDD" id="cd02213">
    <property type="entry name" value="cupin_PMI_typeII_C"/>
    <property type="match status" value="1"/>
</dbReference>
<reference evidence="2 3" key="1">
    <citation type="journal article" date="2016" name="Nat. Commun.">
        <title>Thousands of microbial genomes shed light on interconnected biogeochemical processes in an aquifer system.</title>
        <authorList>
            <person name="Anantharaman K."/>
            <person name="Brown C.T."/>
            <person name="Hug L.A."/>
            <person name="Sharon I."/>
            <person name="Castelle C.J."/>
            <person name="Probst A.J."/>
            <person name="Thomas B.C."/>
            <person name="Singh A."/>
            <person name="Wilkins M.J."/>
            <person name="Karaoz U."/>
            <person name="Brodie E.L."/>
            <person name="Williams K.H."/>
            <person name="Hubbard S.S."/>
            <person name="Banfield J.F."/>
        </authorList>
    </citation>
    <scope>NUCLEOTIDE SEQUENCE [LARGE SCALE GENOMIC DNA]</scope>
</reference>